<evidence type="ECO:0000313" key="3">
    <source>
        <dbReference type="Proteomes" id="UP001150879"/>
    </source>
</evidence>
<name>A0A9W9M9T0_9EURO</name>
<organism evidence="2 3">
    <name type="scientific">Penicillium cf. griseofulvum</name>
    <dbReference type="NCBI Taxonomy" id="2972120"/>
    <lineage>
        <taxon>Eukaryota</taxon>
        <taxon>Fungi</taxon>
        <taxon>Dikarya</taxon>
        <taxon>Ascomycota</taxon>
        <taxon>Pezizomycotina</taxon>
        <taxon>Eurotiomycetes</taxon>
        <taxon>Eurotiomycetidae</taxon>
        <taxon>Eurotiales</taxon>
        <taxon>Aspergillaceae</taxon>
        <taxon>Penicillium</taxon>
    </lineage>
</organism>
<dbReference type="AlphaFoldDB" id="A0A9W9M9T0"/>
<accession>A0A9W9M9T0</accession>
<feature type="region of interest" description="Disordered" evidence="1">
    <location>
        <begin position="1"/>
        <end position="75"/>
    </location>
</feature>
<comment type="caution">
    <text evidence="2">The sequence shown here is derived from an EMBL/GenBank/DDBJ whole genome shotgun (WGS) entry which is preliminary data.</text>
</comment>
<reference evidence="2" key="2">
    <citation type="journal article" date="2023" name="IMA Fungus">
        <title>Comparative genomic study of the Penicillium genus elucidates a diverse pangenome and 15 lateral gene transfer events.</title>
        <authorList>
            <person name="Petersen C."/>
            <person name="Sorensen T."/>
            <person name="Nielsen M.R."/>
            <person name="Sondergaard T.E."/>
            <person name="Sorensen J.L."/>
            <person name="Fitzpatrick D.A."/>
            <person name="Frisvad J.C."/>
            <person name="Nielsen K.L."/>
        </authorList>
    </citation>
    <scope>NUCLEOTIDE SEQUENCE</scope>
    <source>
        <strain evidence="2">IBT 16849</strain>
    </source>
</reference>
<feature type="compositionally biased region" description="Polar residues" evidence="1">
    <location>
        <begin position="39"/>
        <end position="57"/>
    </location>
</feature>
<dbReference type="EMBL" id="JAPQKP010000004">
    <property type="protein sequence ID" value="KAJ5194108.1"/>
    <property type="molecule type" value="Genomic_DNA"/>
</dbReference>
<sequence length="75" mass="8214">MSALNSGRQSPPPERQSGSQLQDTPGSGRTNVGKPPAHETSQQSSEYFRDNVLTSNPEHPLEKIEAEKFAKGKQH</sequence>
<feature type="compositionally biased region" description="Basic and acidic residues" evidence="1">
    <location>
        <begin position="59"/>
        <end position="75"/>
    </location>
</feature>
<keyword evidence="3" id="KW-1185">Reference proteome</keyword>
<gene>
    <name evidence="2" type="ORF">N7472_006574</name>
</gene>
<reference evidence="2" key="1">
    <citation type="submission" date="2022-11" db="EMBL/GenBank/DDBJ databases">
        <authorList>
            <person name="Petersen C."/>
        </authorList>
    </citation>
    <scope>NUCLEOTIDE SEQUENCE</scope>
    <source>
        <strain evidence="2">IBT 16849</strain>
    </source>
</reference>
<feature type="compositionally biased region" description="Polar residues" evidence="1">
    <location>
        <begin position="16"/>
        <end position="30"/>
    </location>
</feature>
<evidence type="ECO:0000313" key="2">
    <source>
        <dbReference type="EMBL" id="KAJ5194108.1"/>
    </source>
</evidence>
<evidence type="ECO:0000256" key="1">
    <source>
        <dbReference type="SAM" id="MobiDB-lite"/>
    </source>
</evidence>
<proteinExistence type="predicted"/>
<dbReference type="Proteomes" id="UP001150879">
    <property type="component" value="Unassembled WGS sequence"/>
</dbReference>
<protein>
    <submittedName>
        <fullName evidence="2">Uncharacterized protein</fullName>
    </submittedName>
</protein>